<sequence length="412" mass="47227">MTKINILTNKLFFISLTVVIALYTLGMNKNENNQEGKIFKNIYIKEIPIGQLTIYEAEKEIEKHYTPKDIQIKYKDKKWEIKESDINLDYNVDRALKKAYNYNRSEDKVENIKRMLSLSFNERYNIDLHASYDESKLSDIIQQINKEINVNVVQASIKIKESGEIKRTNSKEGIEVDVVRLKETIYQMIDKKNINEINLPTNIIKPKINTEDVNSINIVLGQCSTSFNDKTSRGSNIYVAAKSTGDTLIMPGETFSYNKATGARTWSNGYKSAKVIVGGKYVNGEGGGVCQVSTTIYNAALLAAMEIEEVHNHTFSSHYAPRGKDAAVSYGYTDFKFRNPYSHPIYIKNIVNNGAITSKIYGYSQDREKLYIKTEEKHVKDKINVKTYRIYLGEENNKIREELISQSEYKIK</sequence>
<evidence type="ECO:0000313" key="3">
    <source>
        <dbReference type="Proteomes" id="UP001301012"/>
    </source>
</evidence>
<comment type="caution">
    <text evidence="2">The sequence shown here is derived from an EMBL/GenBank/DDBJ whole genome shotgun (WGS) entry which is preliminary data.</text>
</comment>
<reference evidence="2 3" key="1">
    <citation type="submission" date="2023-05" db="EMBL/GenBank/DDBJ databases">
        <title>Rombocin, a short stable natural nisin variant, displays selective antimicrobial activity against Listeria monocytogenes and employs dual mode of action to kill target bacterial strains.</title>
        <authorList>
            <person name="Wambui J."/>
            <person name="Stephan R."/>
            <person name="Kuipers O.P."/>
        </authorList>
    </citation>
    <scope>NUCLEOTIDE SEQUENCE [LARGE SCALE GENOMIC DNA]</scope>
    <source>
        <strain evidence="2 3">RC002</strain>
    </source>
</reference>
<dbReference type="Proteomes" id="UP001301012">
    <property type="component" value="Unassembled WGS sequence"/>
</dbReference>
<gene>
    <name evidence="2" type="ORF">QOZ84_09725</name>
</gene>
<dbReference type="PANTHER" id="PTHR35788:SF1">
    <property type="entry name" value="EXPORTED PROTEIN"/>
    <property type="match status" value="1"/>
</dbReference>
<dbReference type="EMBL" id="JASKYM010000004">
    <property type="protein sequence ID" value="MDK2563828.1"/>
    <property type="molecule type" value="Genomic_DNA"/>
</dbReference>
<feature type="domain" description="YoaR-like putative peptidoglycan binding" evidence="1">
    <location>
        <begin position="79"/>
        <end position="193"/>
    </location>
</feature>
<keyword evidence="3" id="KW-1185">Reference proteome</keyword>
<dbReference type="InterPro" id="IPR007391">
    <property type="entry name" value="Vancomycin_resist_VanW"/>
</dbReference>
<dbReference type="Pfam" id="PF12229">
    <property type="entry name" value="PG_binding_4"/>
    <property type="match status" value="1"/>
</dbReference>
<dbReference type="Pfam" id="PF04294">
    <property type="entry name" value="VanW"/>
    <property type="match status" value="1"/>
</dbReference>
<protein>
    <submittedName>
        <fullName evidence="2">VanW family protein</fullName>
    </submittedName>
</protein>
<dbReference type="RefSeq" id="WP_284132768.1">
    <property type="nucleotide sequence ID" value="NZ_JASKYM010000004.1"/>
</dbReference>
<proteinExistence type="predicted"/>
<dbReference type="InterPro" id="IPR022029">
    <property type="entry name" value="YoaR-like_PG-bd"/>
</dbReference>
<organism evidence="2 3">
    <name type="scientific">Romboutsia sedimentorum</name>
    <dbReference type="NCBI Taxonomy" id="1368474"/>
    <lineage>
        <taxon>Bacteria</taxon>
        <taxon>Bacillati</taxon>
        <taxon>Bacillota</taxon>
        <taxon>Clostridia</taxon>
        <taxon>Peptostreptococcales</taxon>
        <taxon>Peptostreptococcaceae</taxon>
        <taxon>Romboutsia</taxon>
    </lineage>
</organism>
<evidence type="ECO:0000313" key="2">
    <source>
        <dbReference type="EMBL" id="MDK2563828.1"/>
    </source>
</evidence>
<name>A0ABT7ECN2_9FIRM</name>
<evidence type="ECO:0000259" key="1">
    <source>
        <dbReference type="Pfam" id="PF12229"/>
    </source>
</evidence>
<dbReference type="InterPro" id="IPR052913">
    <property type="entry name" value="Glycopeptide_resist_protein"/>
</dbReference>
<dbReference type="PANTHER" id="PTHR35788">
    <property type="entry name" value="EXPORTED PROTEIN-RELATED"/>
    <property type="match status" value="1"/>
</dbReference>
<accession>A0ABT7ECN2</accession>